<accession>A0ABX1VZ65</accession>
<dbReference type="EMBL" id="JABFCR010000006">
    <property type="protein sequence ID" value="NNU33237.1"/>
    <property type="molecule type" value="Genomic_DNA"/>
</dbReference>
<comment type="caution">
    <text evidence="2">The sequence shown here is derived from an EMBL/GenBank/DDBJ whole genome shotgun (WGS) entry which is preliminary data.</text>
</comment>
<dbReference type="Pfam" id="PF13715">
    <property type="entry name" value="CarbopepD_reg_2"/>
    <property type="match status" value="1"/>
</dbReference>
<reference evidence="2 3" key="1">
    <citation type="submission" date="2020-05" db="EMBL/GenBank/DDBJ databases">
        <authorList>
            <person name="Khan S.A."/>
            <person name="Jeon C.O."/>
            <person name="Chun B.H."/>
        </authorList>
    </citation>
    <scope>NUCLEOTIDE SEQUENCE [LARGE SCALE GENOMIC DNA]</scope>
    <source>
        <strain evidence="2 3">S1162</strain>
    </source>
</reference>
<evidence type="ECO:0000259" key="1">
    <source>
        <dbReference type="Pfam" id="PF16344"/>
    </source>
</evidence>
<dbReference type="Gene3D" id="3.55.50.30">
    <property type="match status" value="1"/>
</dbReference>
<feature type="domain" description="Protein FecR C-terminal" evidence="1">
    <location>
        <begin position="16"/>
        <end position="82"/>
    </location>
</feature>
<sequence>MPRCWPLKAHVPEMNLNVDNANIKQVFKRIEQQANVTFVYDARVINKLPGLTLHISKQPLSDVLTELHNQTQLQFKLVGNFIGVAQNLGSMPILTPVSVDTKATIKITGLVRDASGQPLIGVSVTRKGTASGTTTNVNGQFDIDANIGDVL</sequence>
<evidence type="ECO:0000313" key="3">
    <source>
        <dbReference type="Proteomes" id="UP000566071"/>
    </source>
</evidence>
<dbReference type="Pfam" id="PF16344">
    <property type="entry name" value="FecR_C"/>
    <property type="match status" value="1"/>
</dbReference>
<protein>
    <submittedName>
        <fullName evidence="2">SusC/RagA family TonB-linked outer membrane protein</fullName>
    </submittedName>
</protein>
<evidence type="ECO:0000313" key="2">
    <source>
        <dbReference type="EMBL" id="NNU33237.1"/>
    </source>
</evidence>
<feature type="non-terminal residue" evidence="2">
    <location>
        <position position="151"/>
    </location>
</feature>
<proteinExistence type="predicted"/>
<dbReference type="Proteomes" id="UP000566071">
    <property type="component" value="Unassembled WGS sequence"/>
</dbReference>
<gene>
    <name evidence="2" type="ORF">HK413_01955</name>
</gene>
<keyword evidence="3" id="KW-1185">Reference proteome</keyword>
<dbReference type="InterPro" id="IPR032508">
    <property type="entry name" value="FecR_C"/>
</dbReference>
<dbReference type="InterPro" id="IPR008969">
    <property type="entry name" value="CarboxyPept-like_regulatory"/>
</dbReference>
<organism evidence="2 3">
    <name type="scientific">Mucilaginibacter humi</name>
    <dbReference type="NCBI Taxonomy" id="2732510"/>
    <lineage>
        <taxon>Bacteria</taxon>
        <taxon>Pseudomonadati</taxon>
        <taxon>Bacteroidota</taxon>
        <taxon>Sphingobacteriia</taxon>
        <taxon>Sphingobacteriales</taxon>
        <taxon>Sphingobacteriaceae</taxon>
        <taxon>Mucilaginibacter</taxon>
    </lineage>
</organism>
<dbReference type="Gene3D" id="2.60.40.1120">
    <property type="entry name" value="Carboxypeptidase-like, regulatory domain"/>
    <property type="match status" value="1"/>
</dbReference>
<name>A0ABX1VZ65_9SPHI</name>
<dbReference type="SUPFAM" id="SSF49464">
    <property type="entry name" value="Carboxypeptidase regulatory domain-like"/>
    <property type="match status" value="1"/>
</dbReference>